<name>A0A9X8H3S0_APHAT</name>
<dbReference type="AlphaFoldDB" id="A0A9X8H3S0"/>
<accession>A0A9X8H3S0</accession>
<reference evidence="1 2" key="1">
    <citation type="journal article" date="2018" name="J. Invertebr. Pathol.">
        <title>New genotyping method for the causative agent of crayfish plague (Aphanomyces astaci) based on whole genome data.</title>
        <authorList>
            <person name="Minardi D."/>
            <person name="Studholme D.J."/>
            <person name="van der Giezen M."/>
            <person name="Pretto T."/>
            <person name="Oidtmann B."/>
        </authorList>
    </citation>
    <scope>NUCLEOTIDE SEQUENCE [LARGE SCALE GENOMIC DNA]</scope>
    <source>
        <strain evidence="1 2">KB13</strain>
    </source>
</reference>
<evidence type="ECO:0000313" key="1">
    <source>
        <dbReference type="EMBL" id="RLN99979.1"/>
    </source>
</evidence>
<sequence length="143" mass="16639">MEADRFVMVMRQVEHDEVHVCLPPLKQRCFRSWTEVRQVSPSHILVRVVSHLSRLHQPATGFVSVDAFAAMTGIDVMDVNNKDAYVRREMIRRGHAEQDKYIMLTLDNSSDTVLQVWENAKKVRNAQATFTLLLFIYIDHIEE</sequence>
<gene>
    <name evidence="1" type="ORF">DYB28_008370</name>
</gene>
<organism evidence="1 2">
    <name type="scientific">Aphanomyces astaci</name>
    <name type="common">Crayfish plague agent</name>
    <dbReference type="NCBI Taxonomy" id="112090"/>
    <lineage>
        <taxon>Eukaryota</taxon>
        <taxon>Sar</taxon>
        <taxon>Stramenopiles</taxon>
        <taxon>Oomycota</taxon>
        <taxon>Saprolegniomycetes</taxon>
        <taxon>Saprolegniales</taxon>
        <taxon>Verrucalvaceae</taxon>
        <taxon>Aphanomyces</taxon>
    </lineage>
</organism>
<dbReference type="Proteomes" id="UP000275652">
    <property type="component" value="Unassembled WGS sequence"/>
</dbReference>
<evidence type="ECO:0000313" key="2">
    <source>
        <dbReference type="Proteomes" id="UP000275652"/>
    </source>
</evidence>
<proteinExistence type="predicted"/>
<comment type="caution">
    <text evidence="1">The sequence shown here is derived from an EMBL/GenBank/DDBJ whole genome shotgun (WGS) entry which is preliminary data.</text>
</comment>
<dbReference type="EMBL" id="QUTI01044144">
    <property type="protein sequence ID" value="RLN99979.1"/>
    <property type="molecule type" value="Genomic_DNA"/>
</dbReference>
<protein>
    <submittedName>
        <fullName evidence="1">Uncharacterized protein</fullName>
    </submittedName>
</protein>